<comment type="caution">
    <text evidence="3">The sequence shown here is derived from an EMBL/GenBank/DDBJ whole genome shotgun (WGS) entry which is preliminary data.</text>
</comment>
<sequence>MKLTRRRFNLHALAGVGSLALGGVKFANADEAWPPSSPIDVIVPFPAGGTTDILGRFVAEAVTKRIPGAKAIVQNVPGATGIIGCGLVARSKPDGGMLLMASIGTVVTNQFTYPNLPFKQSDLTPVINLAEIPNCVMVRPDLGVKTVQEFAELLRKNPDKYKYGSPGFGASGHISGVLFCQQANVKAIHVPYKGGAPMITDLIGGHIDFAIDQLSGAVELIKAGKIKALAVTSKTRSPVLPNLPTMIESGYPKYVMAPWYCVEARAGTQRPIIDKMNAALNQMLKDPVIIQKFHEQAMTPIGGTPEDLQAVEDRDYAVIKEMSKTINFHGSGA</sequence>
<dbReference type="Gene3D" id="3.40.190.10">
    <property type="entry name" value="Periplasmic binding protein-like II"/>
    <property type="match status" value="1"/>
</dbReference>
<accession>A0A7X1NHH2</accession>
<evidence type="ECO:0000313" key="4">
    <source>
        <dbReference type="Proteomes" id="UP000484381"/>
    </source>
</evidence>
<evidence type="ECO:0000256" key="1">
    <source>
        <dbReference type="ARBA" id="ARBA00006987"/>
    </source>
</evidence>
<dbReference type="CDD" id="cd07012">
    <property type="entry name" value="PBP2_Bug_TTT"/>
    <property type="match status" value="1"/>
</dbReference>
<evidence type="ECO:0000313" key="3">
    <source>
        <dbReference type="EMBL" id="MPW22045.1"/>
    </source>
</evidence>
<keyword evidence="2" id="KW-0732">Signal</keyword>
<organism evidence="3 4">
    <name type="scientific">Paraburkholderia franconis</name>
    <dbReference type="NCBI Taxonomy" id="2654983"/>
    <lineage>
        <taxon>Bacteria</taxon>
        <taxon>Pseudomonadati</taxon>
        <taxon>Pseudomonadota</taxon>
        <taxon>Betaproteobacteria</taxon>
        <taxon>Burkholderiales</taxon>
        <taxon>Burkholderiaceae</taxon>
        <taxon>Paraburkholderia</taxon>
    </lineage>
</organism>
<dbReference type="PIRSF" id="PIRSF017082">
    <property type="entry name" value="YflP"/>
    <property type="match status" value="1"/>
</dbReference>
<feature type="signal peptide" evidence="2">
    <location>
        <begin position="1"/>
        <end position="29"/>
    </location>
</feature>
<proteinExistence type="inferred from homology"/>
<protein>
    <submittedName>
        <fullName evidence="3">Tripartite tricarboxylate transporter substrate binding protein</fullName>
    </submittedName>
</protein>
<dbReference type="SUPFAM" id="SSF53850">
    <property type="entry name" value="Periplasmic binding protein-like II"/>
    <property type="match status" value="1"/>
</dbReference>
<dbReference type="AlphaFoldDB" id="A0A7X1NHH2"/>
<dbReference type="Proteomes" id="UP000484381">
    <property type="component" value="Unassembled WGS sequence"/>
</dbReference>
<dbReference type="InterPro" id="IPR006311">
    <property type="entry name" value="TAT_signal"/>
</dbReference>
<dbReference type="InterPro" id="IPR042100">
    <property type="entry name" value="Bug_dom1"/>
</dbReference>
<dbReference type="Gene3D" id="3.40.190.150">
    <property type="entry name" value="Bordetella uptake gene, domain 1"/>
    <property type="match status" value="1"/>
</dbReference>
<dbReference type="PANTHER" id="PTHR42928:SF5">
    <property type="entry name" value="BLR1237 PROTEIN"/>
    <property type="match status" value="1"/>
</dbReference>
<comment type="similarity">
    <text evidence="1">Belongs to the UPF0065 (bug) family.</text>
</comment>
<reference evidence="3 4" key="1">
    <citation type="submission" date="2019-10" db="EMBL/GenBank/DDBJ databases">
        <title>Paraburkholderia sp. isolated from nodules of Mimosa pudica from Brazilian Atlantic Forest soils.</title>
        <authorList>
            <person name="Paulitsch F."/>
            <person name="Hungria M."/>
            <person name="Dall'Agnol R."/>
        </authorList>
    </citation>
    <scope>NUCLEOTIDE SEQUENCE [LARGE SCALE GENOMIC DNA]</scope>
    <source>
        <strain evidence="3 4">CNPSo 3157</strain>
    </source>
</reference>
<gene>
    <name evidence="3" type="ORF">GCT13_35665</name>
</gene>
<dbReference type="EMBL" id="WHNP01000056">
    <property type="protein sequence ID" value="MPW22045.1"/>
    <property type="molecule type" value="Genomic_DNA"/>
</dbReference>
<dbReference type="PROSITE" id="PS51318">
    <property type="entry name" value="TAT"/>
    <property type="match status" value="1"/>
</dbReference>
<dbReference type="InterPro" id="IPR005064">
    <property type="entry name" value="BUG"/>
</dbReference>
<evidence type="ECO:0000256" key="2">
    <source>
        <dbReference type="SAM" id="SignalP"/>
    </source>
</evidence>
<dbReference type="RefSeq" id="WP_152766429.1">
    <property type="nucleotide sequence ID" value="NZ_WHNP01000056.1"/>
</dbReference>
<keyword evidence="4" id="KW-1185">Reference proteome</keyword>
<name>A0A7X1NHH2_9BURK</name>
<dbReference type="PANTHER" id="PTHR42928">
    <property type="entry name" value="TRICARBOXYLATE-BINDING PROTEIN"/>
    <property type="match status" value="1"/>
</dbReference>
<dbReference type="Pfam" id="PF03401">
    <property type="entry name" value="TctC"/>
    <property type="match status" value="1"/>
</dbReference>
<feature type="chain" id="PRO_5030664264" evidence="2">
    <location>
        <begin position="30"/>
        <end position="333"/>
    </location>
</feature>